<gene>
    <name evidence="2" type="ORF">PG994_005183</name>
</gene>
<keyword evidence="1" id="KW-0472">Membrane</keyword>
<comment type="caution">
    <text evidence="2">The sequence shown here is derived from an EMBL/GenBank/DDBJ whole genome shotgun (WGS) entry which is preliminary data.</text>
</comment>
<keyword evidence="3" id="KW-1185">Reference proteome</keyword>
<dbReference type="PANTHER" id="PTHR35394">
    <property type="entry name" value="DUF3176 DOMAIN-CONTAINING PROTEIN"/>
    <property type="match status" value="1"/>
</dbReference>
<name>A0ABR1VWK3_9PEZI</name>
<sequence>MLFGSLFHANGAADWPSFGPLTAIKALNKGIPTSKDGRLEPPPVQVSYAEFGWCEQVYHNVTATPAGISHADLNMTSERLTLTGNLTLPYASGNEMGTYYKSYVANSTDRVYNISRMTSMLPNVLSVLLGSTVRNNIYRPDFSRNVQFNLGYALMNSPFDKISTDLAAALTNQIRSVDPGDNYNATTVQGQAVYDETYIRVRWPWMILPLVETALAALLLVASIIATGGMPLWKTSGLAFLVSGGWEEEFGAFLKARKGREKLGKEALEEWGDGVKARLIGGGGRRGEKG</sequence>
<organism evidence="2 3">
    <name type="scientific">Apiospora phragmitis</name>
    <dbReference type="NCBI Taxonomy" id="2905665"/>
    <lineage>
        <taxon>Eukaryota</taxon>
        <taxon>Fungi</taxon>
        <taxon>Dikarya</taxon>
        <taxon>Ascomycota</taxon>
        <taxon>Pezizomycotina</taxon>
        <taxon>Sordariomycetes</taxon>
        <taxon>Xylariomycetidae</taxon>
        <taxon>Amphisphaeriales</taxon>
        <taxon>Apiosporaceae</taxon>
        <taxon>Apiospora</taxon>
    </lineage>
</organism>
<dbReference type="RefSeq" id="XP_066718759.1">
    <property type="nucleotide sequence ID" value="XM_066856592.1"/>
</dbReference>
<dbReference type="PANTHER" id="PTHR35394:SF5">
    <property type="entry name" value="DUF3176 DOMAIN-CONTAINING PROTEIN"/>
    <property type="match status" value="1"/>
</dbReference>
<proteinExistence type="predicted"/>
<keyword evidence="1" id="KW-0812">Transmembrane</keyword>
<dbReference type="Proteomes" id="UP001480595">
    <property type="component" value="Unassembled WGS sequence"/>
</dbReference>
<keyword evidence="1" id="KW-1133">Transmembrane helix</keyword>
<evidence type="ECO:0000256" key="1">
    <source>
        <dbReference type="SAM" id="Phobius"/>
    </source>
</evidence>
<dbReference type="GeneID" id="92089655"/>
<feature type="transmembrane region" description="Helical" evidence="1">
    <location>
        <begin position="203"/>
        <end position="226"/>
    </location>
</feature>
<reference evidence="2 3" key="1">
    <citation type="submission" date="2023-01" db="EMBL/GenBank/DDBJ databases">
        <title>Analysis of 21 Apiospora genomes using comparative genomics revels a genus with tremendous synthesis potential of carbohydrate active enzymes and secondary metabolites.</title>
        <authorList>
            <person name="Sorensen T."/>
        </authorList>
    </citation>
    <scope>NUCLEOTIDE SEQUENCE [LARGE SCALE GENOMIC DNA]</scope>
    <source>
        <strain evidence="2 3">CBS 135458</strain>
    </source>
</reference>
<evidence type="ECO:0000313" key="2">
    <source>
        <dbReference type="EMBL" id="KAK8074284.1"/>
    </source>
</evidence>
<evidence type="ECO:0000313" key="3">
    <source>
        <dbReference type="Proteomes" id="UP001480595"/>
    </source>
</evidence>
<accession>A0ABR1VWK3</accession>
<protein>
    <submittedName>
        <fullName evidence="2">Uncharacterized protein</fullName>
    </submittedName>
</protein>
<dbReference type="EMBL" id="JAQQWL010000005">
    <property type="protein sequence ID" value="KAK8074284.1"/>
    <property type="molecule type" value="Genomic_DNA"/>
</dbReference>